<dbReference type="Gene3D" id="3.90.550.10">
    <property type="entry name" value="Spore Coat Polysaccharide Biosynthesis Protein SpsA, Chain A"/>
    <property type="match status" value="1"/>
</dbReference>
<dbReference type="InterPro" id="IPR001173">
    <property type="entry name" value="Glyco_trans_2-like"/>
</dbReference>
<dbReference type="Pfam" id="PF00535">
    <property type="entry name" value="Glycos_transf_2"/>
    <property type="match status" value="1"/>
</dbReference>
<dbReference type="Proteomes" id="UP000677082">
    <property type="component" value="Unassembled WGS sequence"/>
</dbReference>
<dbReference type="EMBL" id="BOQN01000191">
    <property type="protein sequence ID" value="GIM98171.1"/>
    <property type="molecule type" value="Genomic_DNA"/>
</dbReference>
<dbReference type="CDD" id="cd00761">
    <property type="entry name" value="Glyco_tranf_GTA_type"/>
    <property type="match status" value="1"/>
</dbReference>
<dbReference type="PANTHER" id="PTHR43685:SF2">
    <property type="entry name" value="GLYCOSYLTRANSFERASE 2-LIKE DOMAIN-CONTAINING PROTEIN"/>
    <property type="match status" value="1"/>
</dbReference>
<dbReference type="RefSeq" id="WP_213013789.1">
    <property type="nucleotide sequence ID" value="NZ_BOQN01000191.1"/>
</dbReference>
<evidence type="ECO:0000313" key="3">
    <source>
        <dbReference type="Proteomes" id="UP000677082"/>
    </source>
</evidence>
<reference evidence="2 3" key="1">
    <citation type="submission" date="2021-03" db="EMBL/GenBank/DDBJ databases">
        <title>Whole genome shotgun sequence of Actinoplanes toevensis NBRC 105298.</title>
        <authorList>
            <person name="Komaki H."/>
            <person name="Tamura T."/>
        </authorList>
    </citation>
    <scope>NUCLEOTIDE SEQUENCE [LARGE SCALE GENOMIC DNA]</scope>
    <source>
        <strain evidence="2 3">NBRC 105298</strain>
    </source>
</reference>
<dbReference type="PANTHER" id="PTHR43685">
    <property type="entry name" value="GLYCOSYLTRANSFERASE"/>
    <property type="match status" value="1"/>
</dbReference>
<organism evidence="2 3">
    <name type="scientific">Paractinoplanes toevensis</name>
    <dbReference type="NCBI Taxonomy" id="571911"/>
    <lineage>
        <taxon>Bacteria</taxon>
        <taxon>Bacillati</taxon>
        <taxon>Actinomycetota</taxon>
        <taxon>Actinomycetes</taxon>
        <taxon>Micromonosporales</taxon>
        <taxon>Micromonosporaceae</taxon>
        <taxon>Paractinoplanes</taxon>
    </lineage>
</organism>
<dbReference type="AlphaFoldDB" id="A0A919WDL4"/>
<accession>A0A919WDL4</accession>
<dbReference type="InterPro" id="IPR050834">
    <property type="entry name" value="Glycosyltransf_2"/>
</dbReference>
<evidence type="ECO:0000259" key="1">
    <source>
        <dbReference type="Pfam" id="PF00535"/>
    </source>
</evidence>
<proteinExistence type="predicted"/>
<feature type="domain" description="Glycosyltransferase 2-like" evidence="1">
    <location>
        <begin position="100"/>
        <end position="240"/>
    </location>
</feature>
<gene>
    <name evidence="2" type="ORF">Ato02nite_099640</name>
</gene>
<protein>
    <recommendedName>
        <fullName evidence="1">Glycosyltransferase 2-like domain-containing protein</fullName>
    </recommendedName>
</protein>
<name>A0A919WDL4_9ACTN</name>
<sequence length="410" mass="45245">MISTLLDRFGGWPDPSSFRPTHIVEVDLDDDIPAMTKSGPARVLVRRSGRPVAFVPVTVPDDGLTSEEVRKVLDETIAAEGYAEEPSHADAPAVAPVRATVVITTCVATRGLLRVLDDVRAQTITPHEIVVVDNRPTTSGVTDLFEQQNIDDVRLVLEHRPGLSRARNAGLAASTGDVIAFLDDDIAVDSRWLEAITEVFRQDQSVACVTGMILPMELETPAQYLFEEFGGFSKGFQQRRYDLKEHRGSSKLYPYAAGVFGTGANGAFRVDALRALNGFDEKLGMGTPAKGGEDLDIYLSVIQSGRTLVYEPAALVWHQHHREIAALRHQIFNYGVGMSAMIAKRWWANRQERPEMLQRLGAGVKHVLGPSSPKHQSKTSTYPRALTLIELGGVIRGPFAYWRSRRHRVS</sequence>
<evidence type="ECO:0000313" key="2">
    <source>
        <dbReference type="EMBL" id="GIM98171.1"/>
    </source>
</evidence>
<comment type="caution">
    <text evidence="2">The sequence shown here is derived from an EMBL/GenBank/DDBJ whole genome shotgun (WGS) entry which is preliminary data.</text>
</comment>
<keyword evidence="3" id="KW-1185">Reference proteome</keyword>
<dbReference type="SUPFAM" id="SSF53448">
    <property type="entry name" value="Nucleotide-diphospho-sugar transferases"/>
    <property type="match status" value="1"/>
</dbReference>
<dbReference type="InterPro" id="IPR029044">
    <property type="entry name" value="Nucleotide-diphossugar_trans"/>
</dbReference>